<proteinExistence type="predicted"/>
<sequence>MNARIFALLAIMTAFASIVNPVQAQSSGASNQNIDSYSITGDSLTGINNRNAQQDFNSFFEQQNPATVSNQNQVNNKLSEGLQLKETLSAPNSSVLFVPVQSFNGNDGTQVQFDFSNSQ</sequence>
<keyword evidence="3" id="KW-1185">Reference proteome</keyword>
<reference evidence="2 3" key="1">
    <citation type="submission" date="2017-06" db="EMBL/GenBank/DDBJ databases">
        <title>Genome sequencing of cyanobaciteial culture collection at National Institute for Environmental Studies (NIES).</title>
        <authorList>
            <person name="Hirose Y."/>
            <person name="Shimura Y."/>
            <person name="Fujisawa T."/>
            <person name="Nakamura Y."/>
            <person name="Kawachi M."/>
        </authorList>
    </citation>
    <scope>NUCLEOTIDE SEQUENCE [LARGE SCALE GENOMIC DNA]</scope>
    <source>
        <strain evidence="2 3">NIES-37</strain>
    </source>
</reference>
<dbReference type="Proteomes" id="UP000218785">
    <property type="component" value="Chromosome"/>
</dbReference>
<keyword evidence="1" id="KW-0732">Signal</keyword>
<gene>
    <name evidence="2" type="ORF">NIES37_02580</name>
</gene>
<evidence type="ECO:0000313" key="2">
    <source>
        <dbReference type="EMBL" id="BAY96326.1"/>
    </source>
</evidence>
<feature type="chain" id="PRO_5012080084" description="Filamentous hemagglutinin outer membrane protein" evidence="1">
    <location>
        <begin position="25"/>
        <end position="119"/>
    </location>
</feature>
<evidence type="ECO:0000256" key="1">
    <source>
        <dbReference type="SAM" id="SignalP"/>
    </source>
</evidence>
<evidence type="ECO:0000313" key="3">
    <source>
        <dbReference type="Proteomes" id="UP000218785"/>
    </source>
</evidence>
<dbReference type="AlphaFoldDB" id="A0A1Z4MS67"/>
<dbReference type="KEGG" id="ttq:NIES37_02580"/>
<evidence type="ECO:0008006" key="4">
    <source>
        <dbReference type="Google" id="ProtNLM"/>
    </source>
</evidence>
<name>A0A1Z4MS67_9CYAN</name>
<dbReference type="EMBL" id="AP018248">
    <property type="protein sequence ID" value="BAY96326.1"/>
    <property type="molecule type" value="Genomic_DNA"/>
</dbReference>
<accession>A0A1Z4MS67</accession>
<organism evidence="2 3">
    <name type="scientific">Tolypothrix tenuis PCC 7101</name>
    <dbReference type="NCBI Taxonomy" id="231146"/>
    <lineage>
        <taxon>Bacteria</taxon>
        <taxon>Bacillati</taxon>
        <taxon>Cyanobacteriota</taxon>
        <taxon>Cyanophyceae</taxon>
        <taxon>Nostocales</taxon>
        <taxon>Tolypothrichaceae</taxon>
        <taxon>Tolypothrix</taxon>
    </lineage>
</organism>
<dbReference type="RefSeq" id="WP_096573554.1">
    <property type="nucleotide sequence ID" value="NZ_CAWNJS010000001.1"/>
</dbReference>
<feature type="signal peptide" evidence="1">
    <location>
        <begin position="1"/>
        <end position="24"/>
    </location>
</feature>
<protein>
    <recommendedName>
        <fullName evidence="4">Filamentous hemagglutinin outer membrane protein</fullName>
    </recommendedName>
</protein>